<feature type="region of interest" description="Disordered" evidence="1">
    <location>
        <begin position="1"/>
        <end position="46"/>
    </location>
</feature>
<dbReference type="Proteomes" id="UP000472372">
    <property type="component" value="Chromosome 4"/>
</dbReference>
<evidence type="ECO:0000313" key="2">
    <source>
        <dbReference type="EMBL" id="CAE7031489.1"/>
    </source>
</evidence>
<reference evidence="2" key="1">
    <citation type="submission" date="2021-02" db="EMBL/GenBank/DDBJ databases">
        <authorList>
            <person name="Syme A R."/>
            <person name="Syme A R."/>
            <person name="Moolhuijzen P."/>
        </authorList>
    </citation>
    <scope>NUCLEOTIDE SEQUENCE</scope>
    <source>
        <strain evidence="2">W1-1</strain>
    </source>
</reference>
<sequence>MARKWKKSHAFPTKSNPNTKYSETSRRNKSILQSAPLSDHDANSDNDGLVERTVVTEASVFQTDDFPCQKEVTKDVEIPENELILSVASTMIAMSQLTVTSSLTPLHSDKSITEADSLGISALIDHPDHVKSSVLENSNDGDILIVEEETIGIEHLSIAQDQIADTEASLDTKNYDYLRIYNALAFVSRPTPPPGKDVGGGDANIATLLENSAMRDLESCEPNKLESDASITLRSSSESSRVSASSTDFHIDNTFLGSTSARDLLDHATSEFNGVIPRKALASAFIRCVADEHADRRAASPGVHAPGVAFITEKDVDQCMSFETQRRAKLGYISLFKFLRMIEFDDAAMATETDILDAWRKAALESRDLTELAKNSPASRAARRISRSRSESEQSRGRPRVRLST</sequence>
<evidence type="ECO:0000313" key="3">
    <source>
        <dbReference type="Proteomes" id="UP000472372"/>
    </source>
</evidence>
<dbReference type="AlphaFoldDB" id="A0A6S6W152"/>
<accession>A0A6S6W152</accession>
<dbReference type="EMBL" id="HG992980">
    <property type="protein sequence ID" value="CAE7031489.1"/>
    <property type="molecule type" value="Genomic_DNA"/>
</dbReference>
<organism evidence="2 3">
    <name type="scientific">Pyrenophora teres f. teres</name>
    <dbReference type="NCBI Taxonomy" id="97479"/>
    <lineage>
        <taxon>Eukaryota</taxon>
        <taxon>Fungi</taxon>
        <taxon>Dikarya</taxon>
        <taxon>Ascomycota</taxon>
        <taxon>Pezizomycotina</taxon>
        <taxon>Dothideomycetes</taxon>
        <taxon>Pleosporomycetidae</taxon>
        <taxon>Pleosporales</taxon>
        <taxon>Pleosporineae</taxon>
        <taxon>Pleosporaceae</taxon>
        <taxon>Pyrenophora</taxon>
    </lineage>
</organism>
<evidence type="ECO:0000256" key="1">
    <source>
        <dbReference type="SAM" id="MobiDB-lite"/>
    </source>
</evidence>
<feature type="region of interest" description="Disordered" evidence="1">
    <location>
        <begin position="374"/>
        <end position="405"/>
    </location>
</feature>
<gene>
    <name evidence="2" type="ORF">PTTW11_04808</name>
</gene>
<proteinExistence type="predicted"/>
<name>A0A6S6W152_9PLEO</name>
<feature type="compositionally biased region" description="Polar residues" evidence="1">
    <location>
        <begin position="13"/>
        <end position="22"/>
    </location>
</feature>
<protein>
    <submittedName>
        <fullName evidence="2">Uncharacterized protein</fullName>
    </submittedName>
</protein>